<evidence type="ECO:0000313" key="5">
    <source>
        <dbReference type="EMBL" id="MBB5160008.1"/>
    </source>
</evidence>
<dbReference type="SUPFAM" id="SSF55594">
    <property type="entry name" value="HPr-like"/>
    <property type="match status" value="1"/>
</dbReference>
<dbReference type="InterPro" id="IPR050399">
    <property type="entry name" value="HPr"/>
</dbReference>
<dbReference type="PANTHER" id="PTHR33705">
    <property type="entry name" value="PHOSPHOCARRIER PROTEIN HPR"/>
    <property type="match status" value="1"/>
</dbReference>
<evidence type="ECO:0000256" key="1">
    <source>
        <dbReference type="ARBA" id="ARBA00004496"/>
    </source>
</evidence>
<dbReference type="Gene3D" id="3.30.1340.10">
    <property type="entry name" value="HPr-like"/>
    <property type="match status" value="1"/>
</dbReference>
<feature type="domain" description="HPr" evidence="4">
    <location>
        <begin position="1"/>
        <end position="90"/>
    </location>
</feature>
<accession>A0A840QK82</accession>
<proteinExistence type="predicted"/>
<gene>
    <name evidence="5" type="ORF">BJ970_007609</name>
</gene>
<dbReference type="RefSeq" id="WP_184733142.1">
    <property type="nucleotide sequence ID" value="NZ_JACHIW010000004.1"/>
</dbReference>
<keyword evidence="3" id="KW-0598">Phosphotransferase system</keyword>
<evidence type="ECO:0000256" key="2">
    <source>
        <dbReference type="ARBA" id="ARBA00022490"/>
    </source>
</evidence>
<dbReference type="AlphaFoldDB" id="A0A840QK82"/>
<dbReference type="EMBL" id="JACHIW010000004">
    <property type="protein sequence ID" value="MBB5160008.1"/>
    <property type="molecule type" value="Genomic_DNA"/>
</dbReference>
<keyword evidence="6" id="KW-1185">Reference proteome</keyword>
<comment type="subcellular location">
    <subcellularLocation>
        <location evidence="1">Cytoplasm</location>
    </subcellularLocation>
</comment>
<dbReference type="Pfam" id="PF00381">
    <property type="entry name" value="PTS-HPr"/>
    <property type="match status" value="1"/>
</dbReference>
<reference evidence="5 6" key="1">
    <citation type="submission" date="2020-08" db="EMBL/GenBank/DDBJ databases">
        <title>Sequencing the genomes of 1000 actinobacteria strains.</title>
        <authorList>
            <person name="Klenk H.-P."/>
        </authorList>
    </citation>
    <scope>NUCLEOTIDE SEQUENCE [LARGE SCALE GENOMIC DNA]</scope>
    <source>
        <strain evidence="5 6">DSM 45584</strain>
    </source>
</reference>
<dbReference type="Proteomes" id="UP000584374">
    <property type="component" value="Unassembled WGS sequence"/>
</dbReference>
<evidence type="ECO:0000313" key="6">
    <source>
        <dbReference type="Proteomes" id="UP000584374"/>
    </source>
</evidence>
<dbReference type="InterPro" id="IPR035895">
    <property type="entry name" value="HPr-like_sf"/>
</dbReference>
<dbReference type="InterPro" id="IPR000032">
    <property type="entry name" value="HPr-like"/>
</dbReference>
<dbReference type="GO" id="GO:0005737">
    <property type="term" value="C:cytoplasm"/>
    <property type="evidence" value="ECO:0007669"/>
    <property type="project" value="UniProtKB-SubCell"/>
</dbReference>
<evidence type="ECO:0000259" key="4">
    <source>
        <dbReference type="PROSITE" id="PS51350"/>
    </source>
</evidence>
<dbReference type="PANTHER" id="PTHR33705:SF2">
    <property type="entry name" value="PHOSPHOCARRIER PROTEIN NPR"/>
    <property type="match status" value="1"/>
</dbReference>
<sequence length="90" mass="9810">MEQAKVELRSVHGLRRKLVADFCMAAAKCRFPITIGKRNGQRVDATSILDVLALDVDQGTEVVLYAHGSRAKSALQDLVNLLGRDVGAFD</sequence>
<comment type="caution">
    <text evidence="5">The sequence shown here is derived from an EMBL/GenBank/DDBJ whole genome shotgun (WGS) entry which is preliminary data.</text>
</comment>
<name>A0A840QK82_9PSEU</name>
<dbReference type="GO" id="GO:0009401">
    <property type="term" value="P:phosphoenolpyruvate-dependent sugar phosphotransferase system"/>
    <property type="evidence" value="ECO:0007669"/>
    <property type="project" value="UniProtKB-KW"/>
</dbReference>
<protein>
    <submittedName>
        <fullName evidence="5">Phosphocarrier protein</fullName>
    </submittedName>
</protein>
<keyword evidence="2" id="KW-0963">Cytoplasm</keyword>
<dbReference type="PROSITE" id="PS51350">
    <property type="entry name" value="PTS_HPR_DOM"/>
    <property type="match status" value="1"/>
</dbReference>
<evidence type="ECO:0000256" key="3">
    <source>
        <dbReference type="ARBA" id="ARBA00022683"/>
    </source>
</evidence>
<organism evidence="5 6">
    <name type="scientific">Saccharopolyspora phatthalungensis</name>
    <dbReference type="NCBI Taxonomy" id="664693"/>
    <lineage>
        <taxon>Bacteria</taxon>
        <taxon>Bacillati</taxon>
        <taxon>Actinomycetota</taxon>
        <taxon>Actinomycetes</taxon>
        <taxon>Pseudonocardiales</taxon>
        <taxon>Pseudonocardiaceae</taxon>
        <taxon>Saccharopolyspora</taxon>
    </lineage>
</organism>